<dbReference type="Proteomes" id="UP001341281">
    <property type="component" value="Chromosome 10"/>
</dbReference>
<accession>A0AAQ3XGL6</accession>
<dbReference type="EMBL" id="CP144754">
    <property type="protein sequence ID" value="WVZ98053.1"/>
    <property type="molecule type" value="Genomic_DNA"/>
</dbReference>
<gene>
    <name evidence="1" type="ORF">U9M48_043536</name>
</gene>
<protein>
    <submittedName>
        <fullName evidence="1">Uncharacterized protein</fullName>
    </submittedName>
</protein>
<dbReference type="PANTHER" id="PTHR47150">
    <property type="entry name" value="OS12G0169200 PROTEIN"/>
    <property type="match status" value="1"/>
</dbReference>
<evidence type="ECO:0000313" key="1">
    <source>
        <dbReference type="EMBL" id="WVZ98053.1"/>
    </source>
</evidence>
<dbReference type="PANTHER" id="PTHR47150:SF6">
    <property type="entry name" value="OS01G0872900 PROTEIN"/>
    <property type="match status" value="1"/>
</dbReference>
<evidence type="ECO:0000313" key="2">
    <source>
        <dbReference type="Proteomes" id="UP001341281"/>
    </source>
</evidence>
<organism evidence="1 2">
    <name type="scientific">Paspalum notatum var. saurae</name>
    <dbReference type="NCBI Taxonomy" id="547442"/>
    <lineage>
        <taxon>Eukaryota</taxon>
        <taxon>Viridiplantae</taxon>
        <taxon>Streptophyta</taxon>
        <taxon>Embryophyta</taxon>
        <taxon>Tracheophyta</taxon>
        <taxon>Spermatophyta</taxon>
        <taxon>Magnoliopsida</taxon>
        <taxon>Liliopsida</taxon>
        <taxon>Poales</taxon>
        <taxon>Poaceae</taxon>
        <taxon>PACMAD clade</taxon>
        <taxon>Panicoideae</taxon>
        <taxon>Andropogonodae</taxon>
        <taxon>Paspaleae</taxon>
        <taxon>Paspalinae</taxon>
        <taxon>Paspalum</taxon>
    </lineage>
</organism>
<sequence length="97" mass="11227">MRRSVFDMIKQRLLAHNPDYWKQGIDATGLPRHSTRQKIAADLRMLCYGKPADSFDVELCMSETAILVALENFTRDISQVFALEYMRKLNEEISPGY</sequence>
<reference evidence="1 2" key="1">
    <citation type="submission" date="2024-02" db="EMBL/GenBank/DDBJ databases">
        <title>High-quality chromosome-scale genome assembly of Pensacola bahiagrass (Paspalum notatum Flugge var. saurae).</title>
        <authorList>
            <person name="Vega J.M."/>
            <person name="Podio M."/>
            <person name="Orjuela J."/>
            <person name="Siena L.A."/>
            <person name="Pessino S.C."/>
            <person name="Combes M.C."/>
            <person name="Mariac C."/>
            <person name="Albertini E."/>
            <person name="Pupilli F."/>
            <person name="Ortiz J.P.A."/>
            <person name="Leblanc O."/>
        </authorList>
    </citation>
    <scope>NUCLEOTIDE SEQUENCE [LARGE SCALE GENOMIC DNA]</scope>
    <source>
        <strain evidence="1">R1</strain>
        <tissue evidence="1">Leaf</tissue>
    </source>
</reference>
<proteinExistence type="predicted"/>
<dbReference type="AlphaFoldDB" id="A0AAQ3XGL6"/>
<keyword evidence="2" id="KW-1185">Reference proteome</keyword>
<name>A0AAQ3XGL6_PASNO</name>